<sequence>MANKTNAKARTKGKDTAKADGKADGQNGKAARPSGDATDYVTFVIAGQLFGIPVLKVQDVLAACEVTRIPLAPPEIAGALNLRGRIVTALDVRLRLGLPQANGAAERMSIVVEQSGELYSLMVDEVGEVLSLDPKGFQRNPPTLDARFREYSNGIFRLKERLLVVLDVDGLLDYEGTSKAA</sequence>
<dbReference type="CDD" id="cd00732">
    <property type="entry name" value="CheW"/>
    <property type="match status" value="1"/>
</dbReference>
<protein>
    <submittedName>
        <fullName evidence="3">Chemotaxis protein CheW</fullName>
    </submittedName>
</protein>
<dbReference type="InterPro" id="IPR036061">
    <property type="entry name" value="CheW-like_dom_sf"/>
</dbReference>
<dbReference type="InterPro" id="IPR039315">
    <property type="entry name" value="CheW"/>
</dbReference>
<gene>
    <name evidence="3" type="ORF">CKO28_09495</name>
</gene>
<keyword evidence="4" id="KW-1185">Reference proteome</keyword>
<proteinExistence type="predicted"/>
<evidence type="ECO:0000256" key="1">
    <source>
        <dbReference type="SAM" id="MobiDB-lite"/>
    </source>
</evidence>
<feature type="domain" description="CheW-like" evidence="2">
    <location>
        <begin position="37"/>
        <end position="177"/>
    </location>
</feature>
<evidence type="ECO:0000313" key="3">
    <source>
        <dbReference type="EMBL" id="MBK1668269.1"/>
    </source>
</evidence>
<dbReference type="EMBL" id="NRRL01000020">
    <property type="protein sequence ID" value="MBK1668269.1"/>
    <property type="molecule type" value="Genomic_DNA"/>
</dbReference>
<accession>A0ABS1DEF9</accession>
<comment type="caution">
    <text evidence="3">The sequence shown here is derived from an EMBL/GenBank/DDBJ whole genome shotgun (WGS) entry which is preliminary data.</text>
</comment>
<dbReference type="Proteomes" id="UP001296873">
    <property type="component" value="Unassembled WGS sequence"/>
</dbReference>
<dbReference type="SUPFAM" id="SSF50341">
    <property type="entry name" value="CheW-like"/>
    <property type="match status" value="1"/>
</dbReference>
<dbReference type="RefSeq" id="WP_200340540.1">
    <property type="nucleotide sequence ID" value="NZ_NRRL01000020.1"/>
</dbReference>
<evidence type="ECO:0000259" key="2">
    <source>
        <dbReference type="PROSITE" id="PS50851"/>
    </source>
</evidence>
<name>A0ABS1DEF9_9PROT</name>
<dbReference type="SMART" id="SM00260">
    <property type="entry name" value="CheW"/>
    <property type="match status" value="1"/>
</dbReference>
<dbReference type="PANTHER" id="PTHR22617:SF23">
    <property type="entry name" value="CHEMOTAXIS PROTEIN CHEW"/>
    <property type="match status" value="1"/>
</dbReference>
<feature type="region of interest" description="Disordered" evidence="1">
    <location>
        <begin position="1"/>
        <end position="34"/>
    </location>
</feature>
<evidence type="ECO:0000313" key="4">
    <source>
        <dbReference type="Proteomes" id="UP001296873"/>
    </source>
</evidence>
<feature type="compositionally biased region" description="Basic and acidic residues" evidence="1">
    <location>
        <begin position="12"/>
        <end position="23"/>
    </location>
</feature>
<dbReference type="PANTHER" id="PTHR22617">
    <property type="entry name" value="CHEMOTAXIS SENSOR HISTIDINE KINASE-RELATED"/>
    <property type="match status" value="1"/>
</dbReference>
<dbReference type="InterPro" id="IPR002545">
    <property type="entry name" value="CheW-lke_dom"/>
</dbReference>
<organism evidence="3 4">
    <name type="scientific">Rhodovibrio sodomensis</name>
    <dbReference type="NCBI Taxonomy" id="1088"/>
    <lineage>
        <taxon>Bacteria</taxon>
        <taxon>Pseudomonadati</taxon>
        <taxon>Pseudomonadota</taxon>
        <taxon>Alphaproteobacteria</taxon>
        <taxon>Rhodospirillales</taxon>
        <taxon>Rhodovibrionaceae</taxon>
        <taxon>Rhodovibrio</taxon>
    </lineage>
</organism>
<dbReference type="Gene3D" id="2.30.30.40">
    <property type="entry name" value="SH3 Domains"/>
    <property type="match status" value="1"/>
</dbReference>
<dbReference type="Pfam" id="PF01584">
    <property type="entry name" value="CheW"/>
    <property type="match status" value="1"/>
</dbReference>
<reference evidence="3 4" key="1">
    <citation type="journal article" date="2020" name="Microorganisms">
        <title>Osmotic Adaptation and Compatible Solute Biosynthesis of Phototrophic Bacteria as Revealed from Genome Analyses.</title>
        <authorList>
            <person name="Imhoff J.F."/>
            <person name="Rahn T."/>
            <person name="Kunzel S."/>
            <person name="Keller A."/>
            <person name="Neulinger S.C."/>
        </authorList>
    </citation>
    <scope>NUCLEOTIDE SEQUENCE [LARGE SCALE GENOMIC DNA]</scope>
    <source>
        <strain evidence="3 4">DSM 9895</strain>
    </source>
</reference>
<dbReference type="Gene3D" id="2.40.50.180">
    <property type="entry name" value="CheA-289, Domain 4"/>
    <property type="match status" value="1"/>
</dbReference>
<dbReference type="PROSITE" id="PS50851">
    <property type="entry name" value="CHEW"/>
    <property type="match status" value="1"/>
</dbReference>